<feature type="region of interest" description="Disordered" evidence="1">
    <location>
        <begin position="25"/>
        <end position="61"/>
    </location>
</feature>
<dbReference type="EMBL" id="JAFBMS010000161">
    <property type="protein sequence ID" value="KAG9334156.1"/>
    <property type="molecule type" value="Genomic_DNA"/>
</dbReference>
<proteinExistence type="predicted"/>
<dbReference type="Proteomes" id="UP000824540">
    <property type="component" value="Unassembled WGS sequence"/>
</dbReference>
<name>A0A8T2N2P4_9TELE</name>
<keyword evidence="3" id="KW-1185">Reference proteome</keyword>
<dbReference type="AlphaFoldDB" id="A0A8T2N2P4"/>
<evidence type="ECO:0000313" key="3">
    <source>
        <dbReference type="Proteomes" id="UP000824540"/>
    </source>
</evidence>
<organism evidence="2 3">
    <name type="scientific">Albula glossodonta</name>
    <name type="common">roundjaw bonefish</name>
    <dbReference type="NCBI Taxonomy" id="121402"/>
    <lineage>
        <taxon>Eukaryota</taxon>
        <taxon>Metazoa</taxon>
        <taxon>Chordata</taxon>
        <taxon>Craniata</taxon>
        <taxon>Vertebrata</taxon>
        <taxon>Euteleostomi</taxon>
        <taxon>Actinopterygii</taxon>
        <taxon>Neopterygii</taxon>
        <taxon>Teleostei</taxon>
        <taxon>Albuliformes</taxon>
        <taxon>Albulidae</taxon>
        <taxon>Albula</taxon>
    </lineage>
</organism>
<feature type="non-terminal residue" evidence="2">
    <location>
        <position position="1"/>
    </location>
</feature>
<accession>A0A8T2N2P4</accession>
<gene>
    <name evidence="2" type="ORF">JZ751_009068</name>
</gene>
<evidence type="ECO:0000313" key="2">
    <source>
        <dbReference type="EMBL" id="KAG9334156.1"/>
    </source>
</evidence>
<comment type="caution">
    <text evidence="2">The sequence shown here is derived from an EMBL/GenBank/DDBJ whole genome shotgun (WGS) entry which is preliminary data.</text>
</comment>
<sequence length="113" mass="12404">GVQRSVFGGRPTFCAASSERDVCADVRLSSPGMEKPPQTSNHQMTDSHRAERGSKPPAHGSDVVVTKVSFLETCCVSHSVEKQEWRKLLVCGGAEMRGTLTEETDWEEEREPG</sequence>
<feature type="compositionally biased region" description="Basic and acidic residues" evidence="1">
    <location>
        <begin position="45"/>
        <end position="54"/>
    </location>
</feature>
<evidence type="ECO:0000256" key="1">
    <source>
        <dbReference type="SAM" id="MobiDB-lite"/>
    </source>
</evidence>
<protein>
    <submittedName>
        <fullName evidence="2">Uncharacterized protein</fullName>
    </submittedName>
</protein>
<reference evidence="2" key="1">
    <citation type="thesis" date="2021" institute="BYU ScholarsArchive" country="Provo, UT, USA">
        <title>Applications of and Algorithms for Genome Assembly and Genomic Analyses with an Emphasis on Marine Teleosts.</title>
        <authorList>
            <person name="Pickett B.D."/>
        </authorList>
    </citation>
    <scope>NUCLEOTIDE SEQUENCE</scope>
    <source>
        <strain evidence="2">HI-2016</strain>
    </source>
</reference>